<evidence type="ECO:0000313" key="6">
    <source>
        <dbReference type="Proteomes" id="UP001575652"/>
    </source>
</evidence>
<dbReference type="EMBL" id="JBHDLJ010000022">
    <property type="protein sequence ID" value="MFB0836325.1"/>
    <property type="molecule type" value="Genomic_DNA"/>
</dbReference>
<reference evidence="5 6" key="1">
    <citation type="submission" date="2024-09" db="EMBL/GenBank/DDBJ databases">
        <authorList>
            <person name="Salinas-Garcia M.A."/>
            <person name="Prieme A."/>
        </authorList>
    </citation>
    <scope>NUCLEOTIDE SEQUENCE [LARGE SCALE GENOMIC DNA]</scope>
    <source>
        <strain evidence="5 6">DSM 21081</strain>
    </source>
</reference>
<dbReference type="PROSITE" id="PS01124">
    <property type="entry name" value="HTH_ARAC_FAMILY_2"/>
    <property type="match status" value="1"/>
</dbReference>
<dbReference type="InterPro" id="IPR009057">
    <property type="entry name" value="Homeodomain-like_sf"/>
</dbReference>
<accession>A0ABV4URN2</accession>
<feature type="domain" description="HTH araC/xylS-type" evidence="4">
    <location>
        <begin position="207"/>
        <end position="308"/>
    </location>
</feature>
<proteinExistence type="predicted"/>
<dbReference type="Pfam" id="PF12833">
    <property type="entry name" value="HTH_18"/>
    <property type="match status" value="1"/>
</dbReference>
<evidence type="ECO:0000256" key="2">
    <source>
        <dbReference type="ARBA" id="ARBA00023125"/>
    </source>
</evidence>
<dbReference type="InterPro" id="IPR037923">
    <property type="entry name" value="HTH-like"/>
</dbReference>
<keyword evidence="2" id="KW-0238">DNA-binding</keyword>
<dbReference type="InterPro" id="IPR050204">
    <property type="entry name" value="AraC_XylS_family_regulators"/>
</dbReference>
<dbReference type="PANTHER" id="PTHR46796:SF6">
    <property type="entry name" value="ARAC SUBFAMILY"/>
    <property type="match status" value="1"/>
</dbReference>
<name>A0ABV4URN2_9MICC</name>
<keyword evidence="1" id="KW-0805">Transcription regulation</keyword>
<evidence type="ECO:0000259" key="4">
    <source>
        <dbReference type="PROSITE" id="PS01124"/>
    </source>
</evidence>
<sequence>MYRIDHADSFGAWRRLISQSFVPLEAVPVRPGPFAGRVGGRRLNDVGMMHVEATAHTVERTPGLIAAGSEGYYKLNLQLEGSGLLLQDGRETTLRPGDLAIYDTQRPYTLAFGEDFRTLVLMFPQHLLGLAPDDVAELTAVRMGRGQRLGEAVAPFVAQIGQMLPSLEGPTGYRLARNVVDLLATLLADEVYARPDRKPDDHARLLHRIQHHIDANLADPGLGPRGIAAAHFISTRTLHQLFADAGHTVAGWIRERRLERCRRDLADPLHARVPVGAIGARWGLPDAAHFSRVFRAAFGSSPTQYRRLADSTPATRTAAAAAQGVPRSP</sequence>
<dbReference type="SMART" id="SM00342">
    <property type="entry name" value="HTH_ARAC"/>
    <property type="match status" value="1"/>
</dbReference>
<evidence type="ECO:0000256" key="1">
    <source>
        <dbReference type="ARBA" id="ARBA00023015"/>
    </source>
</evidence>
<dbReference type="SUPFAM" id="SSF51215">
    <property type="entry name" value="Regulatory protein AraC"/>
    <property type="match status" value="1"/>
</dbReference>
<dbReference type="PANTHER" id="PTHR46796">
    <property type="entry name" value="HTH-TYPE TRANSCRIPTIONAL ACTIVATOR RHAS-RELATED"/>
    <property type="match status" value="1"/>
</dbReference>
<gene>
    <name evidence="5" type="ORF">ACETWP_17175</name>
</gene>
<dbReference type="RefSeq" id="WP_373973509.1">
    <property type="nucleotide sequence ID" value="NZ_JBHDLJ010000022.1"/>
</dbReference>
<dbReference type="Pfam" id="PF14525">
    <property type="entry name" value="AraC_binding_2"/>
    <property type="match status" value="1"/>
</dbReference>
<dbReference type="InterPro" id="IPR018060">
    <property type="entry name" value="HTH_AraC"/>
</dbReference>
<protein>
    <submittedName>
        <fullName evidence="5">Helix-turn-helix domain-containing protein</fullName>
    </submittedName>
</protein>
<comment type="caution">
    <text evidence="5">The sequence shown here is derived from an EMBL/GenBank/DDBJ whole genome shotgun (WGS) entry which is preliminary data.</text>
</comment>
<dbReference type="Gene3D" id="1.10.10.60">
    <property type="entry name" value="Homeodomain-like"/>
    <property type="match status" value="1"/>
</dbReference>
<evidence type="ECO:0000313" key="5">
    <source>
        <dbReference type="EMBL" id="MFB0836325.1"/>
    </source>
</evidence>
<organism evidence="5 6">
    <name type="scientific">Arthrobacter halodurans</name>
    <dbReference type="NCBI Taxonomy" id="516699"/>
    <lineage>
        <taxon>Bacteria</taxon>
        <taxon>Bacillati</taxon>
        <taxon>Actinomycetota</taxon>
        <taxon>Actinomycetes</taxon>
        <taxon>Micrococcales</taxon>
        <taxon>Micrococcaceae</taxon>
        <taxon>Arthrobacter</taxon>
    </lineage>
</organism>
<dbReference type="InterPro" id="IPR035418">
    <property type="entry name" value="AraC-bd_2"/>
</dbReference>
<dbReference type="SUPFAM" id="SSF46689">
    <property type="entry name" value="Homeodomain-like"/>
    <property type="match status" value="1"/>
</dbReference>
<keyword evidence="3" id="KW-0804">Transcription</keyword>
<dbReference type="Proteomes" id="UP001575652">
    <property type="component" value="Unassembled WGS sequence"/>
</dbReference>
<evidence type="ECO:0000256" key="3">
    <source>
        <dbReference type="ARBA" id="ARBA00023163"/>
    </source>
</evidence>
<keyword evidence="6" id="KW-1185">Reference proteome</keyword>